<accession>A0AAV4CZ70</accession>
<dbReference type="PANTHER" id="PTHR10903:SF184">
    <property type="entry name" value="GTP-BINDING PROTEIN A"/>
    <property type="match status" value="1"/>
</dbReference>
<comment type="caution">
    <text evidence="5">The sequence shown here is derived from an EMBL/GenBank/DDBJ whole genome shotgun (WGS) entry which is preliminary data.</text>
</comment>
<keyword evidence="6" id="KW-1185">Reference proteome</keyword>
<evidence type="ECO:0000256" key="2">
    <source>
        <dbReference type="ARBA" id="ARBA00022741"/>
    </source>
</evidence>
<dbReference type="Gene3D" id="3.40.50.300">
    <property type="entry name" value="P-loop containing nucleotide triphosphate hydrolases"/>
    <property type="match status" value="1"/>
</dbReference>
<feature type="domain" description="AIG1-type G" evidence="4">
    <location>
        <begin position="11"/>
        <end position="165"/>
    </location>
</feature>
<gene>
    <name evidence="5" type="ORF">PoB_006372200</name>
</gene>
<protein>
    <submittedName>
        <fullName evidence="5">Immune-associated nucleotide-binding protein 2</fullName>
    </submittedName>
</protein>
<evidence type="ECO:0000256" key="3">
    <source>
        <dbReference type="ARBA" id="ARBA00023134"/>
    </source>
</evidence>
<dbReference type="InterPro" id="IPR045058">
    <property type="entry name" value="GIMA/IAN/Toc"/>
</dbReference>
<comment type="similarity">
    <text evidence="1">Belongs to the TRAFAC class TrmE-Era-EngA-EngB-Septin-like GTPase superfamily. AIG1/Toc34/Toc159-like paraseptin GTPase family. IAN subfamily.</text>
</comment>
<reference evidence="5 6" key="1">
    <citation type="journal article" date="2021" name="Elife">
        <title>Chloroplast acquisition without the gene transfer in kleptoplastic sea slugs, Plakobranchus ocellatus.</title>
        <authorList>
            <person name="Maeda T."/>
            <person name="Takahashi S."/>
            <person name="Yoshida T."/>
            <person name="Shimamura S."/>
            <person name="Takaki Y."/>
            <person name="Nagai Y."/>
            <person name="Toyoda A."/>
            <person name="Suzuki Y."/>
            <person name="Arimoto A."/>
            <person name="Ishii H."/>
            <person name="Satoh N."/>
            <person name="Nishiyama T."/>
            <person name="Hasebe M."/>
            <person name="Maruyama T."/>
            <person name="Minagawa J."/>
            <person name="Obokata J."/>
            <person name="Shigenobu S."/>
        </authorList>
    </citation>
    <scope>NUCLEOTIDE SEQUENCE [LARGE SCALE GENOMIC DNA]</scope>
</reference>
<dbReference type="Pfam" id="PF04548">
    <property type="entry name" value="AIG1"/>
    <property type="match status" value="1"/>
</dbReference>
<evidence type="ECO:0000313" key="6">
    <source>
        <dbReference type="Proteomes" id="UP000735302"/>
    </source>
</evidence>
<dbReference type="SUPFAM" id="SSF52540">
    <property type="entry name" value="P-loop containing nucleoside triphosphate hydrolases"/>
    <property type="match status" value="1"/>
</dbReference>
<sequence length="277" mass="32112">MVSATIEGQREVSQLPDARILRVVDTPGLQDTRGTKEEGEAMFMKAIKEAFVMNPEGLYVSLIVICFGRRFTEEDLNIMDYLRKLFGDQFMETYCILIMTRGDEFKTMKEDEELDGTFLEWCKAQEGELKTMFQKVKGRFILFNNFENEDVLKSQRKELLDIIDAKMLITRRYTHAKFQKALQEPENLIAQGKISAITLLEIQDEISLISQETDRIGREEKGTDAKITAFRDLKRRTQQNLQIFEGEKDKKGGLSNLCKLSNEQKLQVEKIGRTRRT</sequence>
<evidence type="ECO:0000256" key="1">
    <source>
        <dbReference type="ARBA" id="ARBA00008535"/>
    </source>
</evidence>
<proteinExistence type="inferred from homology"/>
<dbReference type="InterPro" id="IPR027417">
    <property type="entry name" value="P-loop_NTPase"/>
</dbReference>
<organism evidence="5 6">
    <name type="scientific">Plakobranchus ocellatus</name>
    <dbReference type="NCBI Taxonomy" id="259542"/>
    <lineage>
        <taxon>Eukaryota</taxon>
        <taxon>Metazoa</taxon>
        <taxon>Spiralia</taxon>
        <taxon>Lophotrochozoa</taxon>
        <taxon>Mollusca</taxon>
        <taxon>Gastropoda</taxon>
        <taxon>Heterobranchia</taxon>
        <taxon>Euthyneura</taxon>
        <taxon>Panpulmonata</taxon>
        <taxon>Sacoglossa</taxon>
        <taxon>Placobranchoidea</taxon>
        <taxon>Plakobranchidae</taxon>
        <taxon>Plakobranchus</taxon>
    </lineage>
</organism>
<evidence type="ECO:0000313" key="5">
    <source>
        <dbReference type="EMBL" id="GFO37217.1"/>
    </source>
</evidence>
<evidence type="ECO:0000259" key="4">
    <source>
        <dbReference type="Pfam" id="PF04548"/>
    </source>
</evidence>
<keyword evidence="3" id="KW-0342">GTP-binding</keyword>
<name>A0AAV4CZ70_9GAST</name>
<dbReference type="AlphaFoldDB" id="A0AAV4CZ70"/>
<dbReference type="PANTHER" id="PTHR10903">
    <property type="entry name" value="GTPASE, IMAP FAMILY MEMBER-RELATED"/>
    <property type="match status" value="1"/>
</dbReference>
<dbReference type="GO" id="GO:0005525">
    <property type="term" value="F:GTP binding"/>
    <property type="evidence" value="ECO:0007669"/>
    <property type="project" value="UniProtKB-KW"/>
</dbReference>
<keyword evidence="2" id="KW-0547">Nucleotide-binding</keyword>
<dbReference type="EMBL" id="BLXT01007182">
    <property type="protein sequence ID" value="GFO37217.1"/>
    <property type="molecule type" value="Genomic_DNA"/>
</dbReference>
<dbReference type="Proteomes" id="UP000735302">
    <property type="component" value="Unassembled WGS sequence"/>
</dbReference>
<dbReference type="InterPro" id="IPR006703">
    <property type="entry name" value="G_AIG1"/>
</dbReference>